<evidence type="ECO:0000259" key="6">
    <source>
        <dbReference type="Pfam" id="PF00535"/>
    </source>
</evidence>
<dbReference type="InterPro" id="IPR001173">
    <property type="entry name" value="Glyco_trans_2-like"/>
</dbReference>
<name>A0A1V6LQR3_9FLAO</name>
<dbReference type="CDD" id="cd02522">
    <property type="entry name" value="GT_2_like_a"/>
    <property type="match status" value="1"/>
</dbReference>
<gene>
    <name evidence="7" type="ORF">BUL40_10405</name>
</gene>
<dbReference type="RefSeq" id="WP_080319209.1">
    <property type="nucleotide sequence ID" value="NZ_MTBC01000006.1"/>
</dbReference>
<dbReference type="InterPro" id="IPR029044">
    <property type="entry name" value="Nucleotide-diphossugar_trans"/>
</dbReference>
<comment type="caution">
    <text evidence="7">The sequence shown here is derived from an EMBL/GenBank/DDBJ whole genome shotgun (WGS) entry which is preliminary data.</text>
</comment>
<dbReference type="InterPro" id="IPR026461">
    <property type="entry name" value="Trfase_2_rSAM/seldom_assoc"/>
</dbReference>
<dbReference type="Proteomes" id="UP000191680">
    <property type="component" value="Unassembled WGS sequence"/>
</dbReference>
<dbReference type="SUPFAM" id="SSF53448">
    <property type="entry name" value="Nucleotide-diphospho-sugar transferases"/>
    <property type="match status" value="1"/>
</dbReference>
<dbReference type="AlphaFoldDB" id="A0A1V6LQR3"/>
<dbReference type="GO" id="GO:0005886">
    <property type="term" value="C:plasma membrane"/>
    <property type="evidence" value="ECO:0007669"/>
    <property type="project" value="UniProtKB-SubCell"/>
</dbReference>
<keyword evidence="8" id="KW-1185">Reference proteome</keyword>
<evidence type="ECO:0000313" key="8">
    <source>
        <dbReference type="Proteomes" id="UP000191680"/>
    </source>
</evidence>
<reference evidence="7 8" key="1">
    <citation type="submission" date="2016-12" db="EMBL/GenBank/DDBJ databases">
        <authorList>
            <person name="Song W.-J."/>
            <person name="Kurnit D.M."/>
        </authorList>
    </citation>
    <scope>NUCLEOTIDE SEQUENCE [LARGE SCALE GENOMIC DNA]</scope>
    <source>
        <strain evidence="7 8">HSG9</strain>
    </source>
</reference>
<comment type="subcellular location">
    <subcellularLocation>
        <location evidence="1">Cell membrane</location>
    </subcellularLocation>
</comment>
<dbReference type="PANTHER" id="PTHR43646">
    <property type="entry name" value="GLYCOSYLTRANSFERASE"/>
    <property type="match status" value="1"/>
</dbReference>
<dbReference type="Gene3D" id="3.90.550.10">
    <property type="entry name" value="Spore Coat Polysaccharide Biosynthesis Protein SpsA, Chain A"/>
    <property type="match status" value="1"/>
</dbReference>
<organism evidence="7 8">
    <name type="scientific">Croceivirga radicis</name>
    <dbReference type="NCBI Taxonomy" id="1929488"/>
    <lineage>
        <taxon>Bacteria</taxon>
        <taxon>Pseudomonadati</taxon>
        <taxon>Bacteroidota</taxon>
        <taxon>Flavobacteriia</taxon>
        <taxon>Flavobacteriales</taxon>
        <taxon>Flavobacteriaceae</taxon>
        <taxon>Croceivirga</taxon>
    </lineage>
</organism>
<evidence type="ECO:0000256" key="1">
    <source>
        <dbReference type="ARBA" id="ARBA00004236"/>
    </source>
</evidence>
<dbReference type="Pfam" id="PF00535">
    <property type="entry name" value="Glycos_transf_2"/>
    <property type="match status" value="1"/>
</dbReference>
<dbReference type="OrthoDB" id="9810303at2"/>
<dbReference type="NCBIfam" id="TIGR04283">
    <property type="entry name" value="glyco_like_mftF"/>
    <property type="match status" value="1"/>
</dbReference>
<evidence type="ECO:0000256" key="3">
    <source>
        <dbReference type="ARBA" id="ARBA00022676"/>
    </source>
</evidence>
<evidence type="ECO:0000256" key="5">
    <source>
        <dbReference type="ARBA" id="ARBA00023136"/>
    </source>
</evidence>
<protein>
    <submittedName>
        <fullName evidence="7">Glycosyl transferase family 2</fullName>
    </submittedName>
</protein>
<keyword evidence="2" id="KW-1003">Cell membrane</keyword>
<proteinExistence type="predicted"/>
<dbReference type="EMBL" id="MTBC01000006">
    <property type="protein sequence ID" value="OQD42523.1"/>
    <property type="molecule type" value="Genomic_DNA"/>
</dbReference>
<feature type="domain" description="Glycosyltransferase 2-like" evidence="6">
    <location>
        <begin position="8"/>
        <end position="122"/>
    </location>
</feature>
<keyword evidence="3" id="KW-0328">Glycosyltransferase</keyword>
<dbReference type="PANTHER" id="PTHR43646:SF2">
    <property type="entry name" value="GLYCOSYLTRANSFERASE 2-LIKE DOMAIN-CONTAINING PROTEIN"/>
    <property type="match status" value="1"/>
</dbReference>
<keyword evidence="5" id="KW-0472">Membrane</keyword>
<evidence type="ECO:0000256" key="4">
    <source>
        <dbReference type="ARBA" id="ARBA00022679"/>
    </source>
</evidence>
<accession>A0A1V6LQR3</accession>
<evidence type="ECO:0000256" key="2">
    <source>
        <dbReference type="ARBA" id="ARBA00022475"/>
    </source>
</evidence>
<evidence type="ECO:0000313" key="7">
    <source>
        <dbReference type="EMBL" id="OQD42523.1"/>
    </source>
</evidence>
<sequence>MNSGPEISIIIPTLNEEVAIGSLLNWLTTNASSTISKEIIIVDGGSTDQTIQIAENYPVLALRCNKGRAKQMNHGAKHASGKILYFLHADTFPPKKFDITIQNAYKKGSKAGCFRMKFETNNFILKGFAWFTRFNFSICRGGDQSLFITKNLFLKLNGFNEAYTIYEDSEFIRRIYKTTNFKILPDFVRTSARKYHEFGWAKTQFHFGVIHVKSWLGAPPHQLYAYYQKHFSYN</sequence>
<dbReference type="GO" id="GO:0016757">
    <property type="term" value="F:glycosyltransferase activity"/>
    <property type="evidence" value="ECO:0007669"/>
    <property type="project" value="UniProtKB-KW"/>
</dbReference>
<keyword evidence="4 7" id="KW-0808">Transferase</keyword>